<dbReference type="Pfam" id="PF08534">
    <property type="entry name" value="Redoxin"/>
    <property type="match status" value="1"/>
</dbReference>
<dbReference type="EMBL" id="OU015584">
    <property type="protein sequence ID" value="CAG5084794.1"/>
    <property type="molecule type" value="Genomic_DNA"/>
</dbReference>
<name>A0A916JP55_9FLAO</name>
<keyword evidence="1" id="KW-0732">Signal</keyword>
<dbReference type="Pfam" id="PF17127">
    <property type="entry name" value="DUF5106"/>
    <property type="match status" value="1"/>
</dbReference>
<evidence type="ECO:0000313" key="3">
    <source>
        <dbReference type="EMBL" id="CAG5084794.1"/>
    </source>
</evidence>
<accession>A0A916JP55</accession>
<reference evidence="3" key="1">
    <citation type="submission" date="2021-04" db="EMBL/GenBank/DDBJ databases">
        <authorList>
            <person name="Rodrigo-Torres L."/>
            <person name="Arahal R. D."/>
            <person name="Lucena T."/>
        </authorList>
    </citation>
    <scope>NUCLEOTIDE SEQUENCE</scope>
    <source>
        <strain evidence="3">AS29M-1</strain>
    </source>
</reference>
<evidence type="ECO:0000256" key="1">
    <source>
        <dbReference type="SAM" id="SignalP"/>
    </source>
</evidence>
<evidence type="ECO:0000313" key="4">
    <source>
        <dbReference type="Proteomes" id="UP000683507"/>
    </source>
</evidence>
<dbReference type="Proteomes" id="UP000683507">
    <property type="component" value="Chromosome"/>
</dbReference>
<proteinExistence type="predicted"/>
<gene>
    <name evidence="3" type="primary">resA_7</name>
    <name evidence="3" type="ORF">CRYO30217_02568</name>
</gene>
<dbReference type="Gene3D" id="3.40.30.10">
    <property type="entry name" value="Glutaredoxin"/>
    <property type="match status" value="1"/>
</dbReference>
<protein>
    <submittedName>
        <fullName evidence="3">Thiol-disulfide oxidoreductase ResA</fullName>
    </submittedName>
</protein>
<keyword evidence="4" id="KW-1185">Reference proteome</keyword>
<dbReference type="AlphaFoldDB" id="A0A916JP55"/>
<dbReference type="KEGG" id="ptan:CRYO30217_02568"/>
<organism evidence="3 4">
    <name type="scientific">Parvicella tangerina</name>
    <dbReference type="NCBI Taxonomy" id="2829795"/>
    <lineage>
        <taxon>Bacteria</taxon>
        <taxon>Pseudomonadati</taxon>
        <taxon>Bacteroidota</taxon>
        <taxon>Flavobacteriia</taxon>
        <taxon>Flavobacteriales</taxon>
        <taxon>Parvicellaceae</taxon>
        <taxon>Parvicella</taxon>
    </lineage>
</organism>
<dbReference type="RefSeq" id="WP_258542787.1">
    <property type="nucleotide sequence ID" value="NZ_OU015584.1"/>
</dbReference>
<dbReference type="GO" id="GO:0016491">
    <property type="term" value="F:oxidoreductase activity"/>
    <property type="evidence" value="ECO:0007669"/>
    <property type="project" value="InterPro"/>
</dbReference>
<dbReference type="InterPro" id="IPR013740">
    <property type="entry name" value="Redoxin"/>
</dbReference>
<dbReference type="PROSITE" id="PS51352">
    <property type="entry name" value="THIOREDOXIN_2"/>
    <property type="match status" value="1"/>
</dbReference>
<dbReference type="InterPro" id="IPR033395">
    <property type="entry name" value="DUF5106"/>
</dbReference>
<dbReference type="SUPFAM" id="SSF52833">
    <property type="entry name" value="Thioredoxin-like"/>
    <property type="match status" value="1"/>
</dbReference>
<dbReference type="InterPro" id="IPR036249">
    <property type="entry name" value="Thioredoxin-like_sf"/>
</dbReference>
<feature type="signal peptide" evidence="1">
    <location>
        <begin position="1"/>
        <end position="18"/>
    </location>
</feature>
<dbReference type="InterPro" id="IPR013766">
    <property type="entry name" value="Thioredoxin_domain"/>
</dbReference>
<feature type="chain" id="PRO_5037229740" evidence="1">
    <location>
        <begin position="19"/>
        <end position="497"/>
    </location>
</feature>
<feature type="domain" description="Thioredoxin" evidence="2">
    <location>
        <begin position="319"/>
        <end position="446"/>
    </location>
</feature>
<evidence type="ECO:0000259" key="2">
    <source>
        <dbReference type="PROSITE" id="PS51352"/>
    </source>
</evidence>
<sequence length="497" mass="58376">MRRVLLLGLVLSAFVSNAQYKLDFKVDGLKDTTVYLLKYLGDKLYYADTTEAKGGKASFSKPDYPGGVYAFYTGEGYFEFIMSDQDKVVSIETSTENFIKYMNVKKSEENKVFYQYVKFIGDMKPKSMKIVEERDQLDPKKDKKKIQELNDQLTQMDKEVKQFQKDLVKKHEGKLVSKILKMSIDIQVPEGLNDTLKGEYLREHFWDNTDLKDPRLARSPVFGNKVEFYFQKMMHQIPDTIVRHASKMVDQIKDSTDMMKFVLNYVHVNYETSNIMGMDAVYVKMSKKYYCPPNENKAWWYPEENLTDRCEKATAWENLIIDATAPNLRLADTTEKNWIDVHKIPNKHKVMIFWDPDCGHCKKELPKLKKLYTELKEKNVDIEFIGIGTNLENEKWVEFIKEKELPWINISDFPDANKNAGKYVYEMGVTDYQSLNFRKTYDIFSTPQIYLLNKDNVIIGKRLDANNLARILERRLDITIDYKEEPKEDKKEKPVDH</sequence>